<proteinExistence type="predicted"/>
<comment type="caution">
    <text evidence="1">The sequence shown here is derived from an EMBL/GenBank/DDBJ whole genome shotgun (WGS) entry which is preliminary data.</text>
</comment>
<name>A0ABV8UDG3_9PROT</name>
<keyword evidence="2" id="KW-1185">Reference proteome</keyword>
<sequence length="64" mass="7233">MDFDDLPIKKDSPLTAVEKEDLSTLSAHELEERISRLEHEITRTKRELDAKGSSKAAAEAFFKS</sequence>
<dbReference type="Pfam" id="PF06698">
    <property type="entry name" value="DUF1192"/>
    <property type="match status" value="1"/>
</dbReference>
<dbReference type="InterPro" id="IPR009579">
    <property type="entry name" value="DUF1192"/>
</dbReference>
<protein>
    <submittedName>
        <fullName evidence="1">DUF1192 domain-containing protein</fullName>
    </submittedName>
</protein>
<reference evidence="2" key="1">
    <citation type="journal article" date="2019" name="Int. J. Syst. Evol. Microbiol.">
        <title>The Global Catalogue of Microorganisms (GCM) 10K type strain sequencing project: providing services to taxonomists for standard genome sequencing and annotation.</title>
        <authorList>
            <consortium name="The Broad Institute Genomics Platform"/>
            <consortium name="The Broad Institute Genome Sequencing Center for Infectious Disease"/>
            <person name="Wu L."/>
            <person name="Ma J."/>
        </authorList>
    </citation>
    <scope>NUCLEOTIDE SEQUENCE [LARGE SCALE GENOMIC DNA]</scope>
    <source>
        <strain evidence="2">CGMCC 1.15304</strain>
    </source>
</reference>
<dbReference type="Proteomes" id="UP001595776">
    <property type="component" value="Unassembled WGS sequence"/>
</dbReference>
<evidence type="ECO:0000313" key="1">
    <source>
        <dbReference type="EMBL" id="MFC4349269.1"/>
    </source>
</evidence>
<dbReference type="RefSeq" id="WP_068146856.1">
    <property type="nucleotide sequence ID" value="NZ_JBHSCR010000016.1"/>
</dbReference>
<dbReference type="EMBL" id="JBHSCR010000016">
    <property type="protein sequence ID" value="MFC4349269.1"/>
    <property type="molecule type" value="Genomic_DNA"/>
</dbReference>
<gene>
    <name evidence="1" type="ORF">ACFO5Q_15560</name>
</gene>
<accession>A0ABV8UDG3</accession>
<organism evidence="1 2">
    <name type="scientific">Kordiimonas lipolytica</name>
    <dbReference type="NCBI Taxonomy" id="1662421"/>
    <lineage>
        <taxon>Bacteria</taxon>
        <taxon>Pseudomonadati</taxon>
        <taxon>Pseudomonadota</taxon>
        <taxon>Alphaproteobacteria</taxon>
        <taxon>Kordiimonadales</taxon>
        <taxon>Kordiimonadaceae</taxon>
        <taxon>Kordiimonas</taxon>
    </lineage>
</organism>
<evidence type="ECO:0000313" key="2">
    <source>
        <dbReference type="Proteomes" id="UP001595776"/>
    </source>
</evidence>